<proteinExistence type="predicted"/>
<evidence type="ECO:0000259" key="1">
    <source>
        <dbReference type="PROSITE" id="PS50181"/>
    </source>
</evidence>
<name>A0A8H6CI07_9LECA</name>
<dbReference type="InterPro" id="IPR001810">
    <property type="entry name" value="F-box_dom"/>
</dbReference>
<dbReference type="EMBL" id="JACCJC010000130">
    <property type="protein sequence ID" value="KAF6223874.1"/>
    <property type="molecule type" value="Genomic_DNA"/>
</dbReference>
<reference evidence="2 3" key="1">
    <citation type="journal article" date="2020" name="Genomics">
        <title>Complete, high-quality genomes from long-read metagenomic sequencing of two wolf lichen thalli reveals enigmatic genome architecture.</title>
        <authorList>
            <person name="McKenzie S.K."/>
            <person name="Walston R.F."/>
            <person name="Allen J.L."/>
        </authorList>
    </citation>
    <scope>NUCLEOTIDE SEQUENCE [LARGE SCALE GENOMIC DNA]</scope>
    <source>
        <strain evidence="2">WasteWater2</strain>
    </source>
</reference>
<dbReference type="SUPFAM" id="SSF81383">
    <property type="entry name" value="F-box domain"/>
    <property type="match status" value="1"/>
</dbReference>
<dbReference type="InterPro" id="IPR036047">
    <property type="entry name" value="F-box-like_dom_sf"/>
</dbReference>
<protein>
    <recommendedName>
        <fullName evidence="1">F-box domain-containing protein</fullName>
    </recommendedName>
</protein>
<dbReference type="GeneID" id="59294747"/>
<dbReference type="PROSITE" id="PS50181">
    <property type="entry name" value="FBOX"/>
    <property type="match status" value="1"/>
</dbReference>
<feature type="domain" description="F-box" evidence="1">
    <location>
        <begin position="1"/>
        <end position="46"/>
    </location>
</feature>
<sequence>MSLPSETLSQIFSLLPKSSLKAIRLACKIFYDTATPLLFDSIFVSARHSDREITDLVATRFPNSIKTLTFSTECYFDMTWPEFSSQIDILPRTSKCQNPTVHLKQAKRCWELRCKLGLERQRLYESGAVHVQLCHLLNTLPSLCRVVITDRRRRQDLSWLQEALMGEILQRLPPPATRIFTSCTVRHALADLQLLREQTPTHSPRSYRDFWKWLRSSLKSEDAQALAQTQAVHSVGCDHFAQEPPYRGLCEAGSQHMPQNPWAEIMTALHNSSNVSVHTISIEPRDADCGLPFVAVQACGPHMFLSITRVLAHLTKLELRMDDAVNFVKPKRVSLLKMSQALQHPTKMLSAASNLQSLTLGFVRAGRPSQLYGTSEEFGTSFGMLLGGCQLPRLSTLRLRNLTFWEDDFCAFLRSSPDLRDLSLQGFYMEEQGFFRGLQYAHPRAWERLMGTMKDTLHRLDSFHISERQLCRIEQRAELLGAMPGFDAMPGFHVMVQDFLFSEGINPYAGMVW</sequence>
<keyword evidence="3" id="KW-1185">Reference proteome</keyword>
<evidence type="ECO:0000313" key="2">
    <source>
        <dbReference type="EMBL" id="KAF6223874.1"/>
    </source>
</evidence>
<dbReference type="RefSeq" id="XP_037158186.1">
    <property type="nucleotide sequence ID" value="XM_037314944.1"/>
</dbReference>
<comment type="caution">
    <text evidence="2">The sequence shown here is derived from an EMBL/GenBank/DDBJ whole genome shotgun (WGS) entry which is preliminary data.</text>
</comment>
<accession>A0A8H6CI07</accession>
<gene>
    <name evidence="2" type="ORF">HO173_013119</name>
</gene>
<evidence type="ECO:0000313" key="3">
    <source>
        <dbReference type="Proteomes" id="UP000578531"/>
    </source>
</evidence>
<dbReference type="Pfam" id="PF12937">
    <property type="entry name" value="F-box-like"/>
    <property type="match status" value="1"/>
</dbReference>
<dbReference type="OrthoDB" id="5422579at2759"/>
<dbReference type="AlphaFoldDB" id="A0A8H6CI07"/>
<organism evidence="2 3">
    <name type="scientific">Letharia columbiana</name>
    <dbReference type="NCBI Taxonomy" id="112416"/>
    <lineage>
        <taxon>Eukaryota</taxon>
        <taxon>Fungi</taxon>
        <taxon>Dikarya</taxon>
        <taxon>Ascomycota</taxon>
        <taxon>Pezizomycotina</taxon>
        <taxon>Lecanoromycetes</taxon>
        <taxon>OSLEUM clade</taxon>
        <taxon>Lecanoromycetidae</taxon>
        <taxon>Lecanorales</taxon>
        <taxon>Lecanorineae</taxon>
        <taxon>Parmeliaceae</taxon>
        <taxon>Letharia</taxon>
    </lineage>
</organism>
<dbReference type="Proteomes" id="UP000578531">
    <property type="component" value="Unassembled WGS sequence"/>
</dbReference>